<dbReference type="EMBL" id="WUBL01000061">
    <property type="protein sequence ID" value="KAF2967840.1"/>
    <property type="molecule type" value="Genomic_DNA"/>
</dbReference>
<comment type="caution">
    <text evidence="6">The sequence shown here is derived from an EMBL/GenBank/DDBJ whole genome shotgun (WGS) entry which is preliminary data.</text>
</comment>
<evidence type="ECO:0000256" key="4">
    <source>
        <dbReference type="SAM" id="MobiDB-lite"/>
    </source>
</evidence>
<feature type="repeat" description="ANK" evidence="3">
    <location>
        <begin position="632"/>
        <end position="666"/>
    </location>
</feature>
<proteinExistence type="predicted"/>
<dbReference type="Pfam" id="PF14420">
    <property type="entry name" value="Clr5"/>
    <property type="match status" value="1"/>
</dbReference>
<dbReference type="Gene3D" id="1.25.40.20">
    <property type="entry name" value="Ankyrin repeat-containing domain"/>
    <property type="match status" value="2"/>
</dbReference>
<organism evidence="6 7">
    <name type="scientific">Xylaria multiplex</name>
    <dbReference type="NCBI Taxonomy" id="323545"/>
    <lineage>
        <taxon>Eukaryota</taxon>
        <taxon>Fungi</taxon>
        <taxon>Dikarya</taxon>
        <taxon>Ascomycota</taxon>
        <taxon>Pezizomycotina</taxon>
        <taxon>Sordariomycetes</taxon>
        <taxon>Xylariomycetidae</taxon>
        <taxon>Xylariales</taxon>
        <taxon>Xylariaceae</taxon>
        <taxon>Xylaria</taxon>
    </lineage>
</organism>
<evidence type="ECO:0000256" key="2">
    <source>
        <dbReference type="ARBA" id="ARBA00023043"/>
    </source>
</evidence>
<dbReference type="InParanoid" id="A0A7C8INU3"/>
<name>A0A7C8INU3_9PEZI</name>
<protein>
    <recommendedName>
        <fullName evidence="5">Clr5 domain-containing protein</fullName>
    </recommendedName>
</protein>
<dbReference type="SUPFAM" id="SSF48403">
    <property type="entry name" value="Ankyrin repeat"/>
    <property type="match status" value="1"/>
</dbReference>
<dbReference type="PROSITE" id="PS50088">
    <property type="entry name" value="ANK_REPEAT"/>
    <property type="match status" value="4"/>
</dbReference>
<reference evidence="6 7" key="1">
    <citation type="submission" date="2019-12" db="EMBL/GenBank/DDBJ databases">
        <title>Draft genome sequence of the ascomycete Xylaria multiplex DSM 110363.</title>
        <authorList>
            <person name="Buettner E."/>
            <person name="Kellner H."/>
        </authorList>
    </citation>
    <scope>NUCLEOTIDE SEQUENCE [LARGE SCALE GENOMIC DNA]</scope>
    <source>
        <strain evidence="6 7">DSM 110363</strain>
    </source>
</reference>
<dbReference type="AlphaFoldDB" id="A0A7C8INU3"/>
<feature type="repeat" description="ANK" evidence="3">
    <location>
        <begin position="414"/>
        <end position="446"/>
    </location>
</feature>
<dbReference type="PANTHER" id="PTHR24123">
    <property type="entry name" value="ANKYRIN REPEAT-CONTAINING"/>
    <property type="match status" value="1"/>
</dbReference>
<feature type="repeat" description="ANK" evidence="3">
    <location>
        <begin position="669"/>
        <end position="701"/>
    </location>
</feature>
<evidence type="ECO:0000259" key="5">
    <source>
        <dbReference type="Pfam" id="PF14420"/>
    </source>
</evidence>
<gene>
    <name evidence="6" type="ORF">GQX73_g5727</name>
</gene>
<keyword evidence="2 3" id="KW-0040">ANK repeat</keyword>
<dbReference type="OrthoDB" id="539213at2759"/>
<accession>A0A7C8INU3</accession>
<dbReference type="PROSITE" id="PS50297">
    <property type="entry name" value="ANK_REP_REGION"/>
    <property type="match status" value="3"/>
</dbReference>
<dbReference type="InterPro" id="IPR036770">
    <property type="entry name" value="Ankyrin_rpt-contain_sf"/>
</dbReference>
<feature type="region of interest" description="Disordered" evidence="4">
    <location>
        <begin position="781"/>
        <end position="808"/>
    </location>
</feature>
<evidence type="ECO:0000256" key="3">
    <source>
        <dbReference type="PROSITE-ProRule" id="PRU00023"/>
    </source>
</evidence>
<dbReference type="InterPro" id="IPR025676">
    <property type="entry name" value="Clr5_dom"/>
</dbReference>
<keyword evidence="1" id="KW-0677">Repeat</keyword>
<dbReference type="InterPro" id="IPR051165">
    <property type="entry name" value="Multifunctional_ANK_Repeat"/>
</dbReference>
<feature type="repeat" description="ANK" evidence="3">
    <location>
        <begin position="704"/>
        <end position="736"/>
    </location>
</feature>
<sequence length="824" mass="92674">MPPHRRRPDGSQDDVWKENEAVLRRLYLKERKTLKDVKIVMESEHGFPTTPLSTYESKLRDLGLRKKMKRKDWYPIYQEYINSGHRHTAMFFNGEQISWDKAWKEIRRSGAREAPRRPAVDLPAGVVMRTPSPVLVARNITPRYRPPIPWQLSDAPLEGLSCDAMFQRLRLYDTPSNLLRIGMLNNEYYLLRGIDTRFTPPFSIGNPAVLHMLNWFLDVGASVDMPVISPSRLRCGKEHTLQCWEYTVLDHAYLRNHELYSHLASHSVKLKTEPTYTGIRLSAKQGIESLRLQLSSWPSQILTRQDVFVVTLLTEVMTNSILEKELDFNMVQTLLCHIINLPGFALKRCASSLLFYIVIMARLQGMHPAVHNIIKILIQNEAVIDLSVMAETVDKEGTTLLQLVSSFDMDPKSNGVSALCVAIGLGNYDAISWLLDMGVDINATIHCEDGENLTILGLAGRQHIDIFTRMRLPFYRKPPPISCTMLEHLISRNIALRAYPSDRSSRHLLVLILQDNPSSTDPCLLEACFGHHDSHYVPEMLLLMDSLLEYGVPIRHSGVLAHLLFLRAPMDKIQRILDSGVDVNAYCGRGLEGDDIWRHTPVQAAASIRSSDKVQLLVHRGADVNQPAKGYRGRTALQAACDRDDENINLINFLIANGADINAPPAPTLGITAFQAAAMRGNFEVALLLLDNGADINAPGSRKNGYCALDGAAIAGKVDMVQFLLDLGALSDNRGESGYRGAIQLAEVKDKLVIADMIRQHALKHGKSGEELFTHCRKWERESDDDESISDDESSFDDEDEGCEKRDDAGFENLVYWEESPPLE</sequence>
<dbReference type="PANTHER" id="PTHR24123:SF138">
    <property type="entry name" value="NACHT DOMAIN-CONTAINING PROTEIN"/>
    <property type="match status" value="1"/>
</dbReference>
<dbReference type="SMART" id="SM00248">
    <property type="entry name" value="ANK"/>
    <property type="match status" value="5"/>
</dbReference>
<dbReference type="InterPro" id="IPR002110">
    <property type="entry name" value="Ankyrin_rpt"/>
</dbReference>
<evidence type="ECO:0000256" key="1">
    <source>
        <dbReference type="ARBA" id="ARBA00022737"/>
    </source>
</evidence>
<feature type="compositionally biased region" description="Acidic residues" evidence="4">
    <location>
        <begin position="782"/>
        <end position="802"/>
    </location>
</feature>
<keyword evidence="7" id="KW-1185">Reference proteome</keyword>
<dbReference type="Pfam" id="PF12796">
    <property type="entry name" value="Ank_2"/>
    <property type="match status" value="1"/>
</dbReference>
<evidence type="ECO:0000313" key="6">
    <source>
        <dbReference type="EMBL" id="KAF2967840.1"/>
    </source>
</evidence>
<feature type="domain" description="Clr5" evidence="5">
    <location>
        <begin position="13"/>
        <end position="61"/>
    </location>
</feature>
<evidence type="ECO:0000313" key="7">
    <source>
        <dbReference type="Proteomes" id="UP000481858"/>
    </source>
</evidence>
<dbReference type="Proteomes" id="UP000481858">
    <property type="component" value="Unassembled WGS sequence"/>
</dbReference>